<dbReference type="Gene3D" id="6.10.250.690">
    <property type="match status" value="1"/>
</dbReference>
<dbReference type="Pfam" id="PF00486">
    <property type="entry name" value="Trans_reg_C"/>
    <property type="match status" value="1"/>
</dbReference>
<dbReference type="GO" id="GO:0000156">
    <property type="term" value="F:phosphorelay response regulator activity"/>
    <property type="evidence" value="ECO:0007669"/>
    <property type="project" value="TreeGrafter"/>
</dbReference>
<dbReference type="EMBL" id="JACHMO010000001">
    <property type="protein sequence ID" value="MBB5802983.1"/>
    <property type="molecule type" value="Genomic_DNA"/>
</dbReference>
<feature type="domain" description="Response regulatory" evidence="8">
    <location>
        <begin position="15"/>
        <end position="128"/>
    </location>
</feature>
<evidence type="ECO:0000256" key="3">
    <source>
        <dbReference type="ARBA" id="ARBA00023015"/>
    </source>
</evidence>
<reference evidence="10 11" key="1">
    <citation type="submission" date="2020-08" db="EMBL/GenBank/DDBJ databases">
        <title>Sequencing the genomes of 1000 actinobacteria strains.</title>
        <authorList>
            <person name="Klenk H.-P."/>
        </authorList>
    </citation>
    <scope>NUCLEOTIDE SEQUENCE [LARGE SCALE GENOMIC DNA]</scope>
    <source>
        <strain evidence="10 11">DSM 45486</strain>
    </source>
</reference>
<protein>
    <submittedName>
        <fullName evidence="10">DNA-binding response OmpR family regulator</fullName>
    </submittedName>
</protein>
<keyword evidence="3" id="KW-0805">Transcription regulation</keyword>
<keyword evidence="11" id="KW-1185">Reference proteome</keyword>
<dbReference type="GO" id="GO:0005829">
    <property type="term" value="C:cytosol"/>
    <property type="evidence" value="ECO:0007669"/>
    <property type="project" value="TreeGrafter"/>
</dbReference>
<evidence type="ECO:0000256" key="2">
    <source>
        <dbReference type="ARBA" id="ARBA00023012"/>
    </source>
</evidence>
<dbReference type="Proteomes" id="UP000552097">
    <property type="component" value="Unassembled WGS sequence"/>
</dbReference>
<dbReference type="Gene3D" id="3.40.50.2300">
    <property type="match status" value="1"/>
</dbReference>
<evidence type="ECO:0000256" key="7">
    <source>
        <dbReference type="PROSITE-ProRule" id="PRU01091"/>
    </source>
</evidence>
<dbReference type="FunFam" id="1.10.10.10:FF:000018">
    <property type="entry name" value="DNA-binding response regulator ResD"/>
    <property type="match status" value="1"/>
</dbReference>
<comment type="caution">
    <text evidence="10">The sequence shown here is derived from an EMBL/GenBank/DDBJ whole genome shotgun (WGS) entry which is preliminary data.</text>
</comment>
<dbReference type="RefSeq" id="WP_184920045.1">
    <property type="nucleotide sequence ID" value="NZ_JACHMO010000001.1"/>
</dbReference>
<keyword evidence="1 6" id="KW-0597">Phosphoprotein</keyword>
<dbReference type="PROSITE" id="PS51755">
    <property type="entry name" value="OMPR_PHOB"/>
    <property type="match status" value="1"/>
</dbReference>
<gene>
    <name evidence="10" type="ORF">F4560_002751</name>
</gene>
<feature type="modified residue" description="4-aspartylphosphate" evidence="6">
    <location>
        <position position="64"/>
    </location>
</feature>
<dbReference type="GO" id="GO:0006355">
    <property type="term" value="P:regulation of DNA-templated transcription"/>
    <property type="evidence" value="ECO:0007669"/>
    <property type="project" value="InterPro"/>
</dbReference>
<sequence length="240" mass="26141">MNSRHGQSTFGPAPSVLVVEDDPDLSTALVEALRGAGYRSRGVFTALEALRVIAHDEPDIVLLDLGLPDLDGADALRMMRGASNVPVVVATARRDELRVVQLLNAGADDYLVKPFSVPVLLARMGAVLRRVRGSGESGPRVVSLGALLIDLGLRQVHVDGRPVALNRKEFDVLRYLAEHRDRVVPRAELVAAVWGRDHSGREQSVDVHVSWLRRKLGESAAVPRHLLTVRGVGFRLVEQA</sequence>
<keyword evidence="2" id="KW-0902">Two-component regulatory system</keyword>
<evidence type="ECO:0000256" key="1">
    <source>
        <dbReference type="ARBA" id="ARBA00022553"/>
    </source>
</evidence>
<keyword evidence="5" id="KW-0804">Transcription</keyword>
<evidence type="ECO:0000313" key="11">
    <source>
        <dbReference type="Proteomes" id="UP000552097"/>
    </source>
</evidence>
<evidence type="ECO:0000313" key="10">
    <source>
        <dbReference type="EMBL" id="MBB5802983.1"/>
    </source>
</evidence>
<feature type="domain" description="OmpR/PhoB-type" evidence="9">
    <location>
        <begin position="139"/>
        <end position="238"/>
    </location>
</feature>
<dbReference type="InterPro" id="IPR011006">
    <property type="entry name" value="CheY-like_superfamily"/>
</dbReference>
<dbReference type="Gene3D" id="1.10.10.10">
    <property type="entry name" value="Winged helix-like DNA-binding domain superfamily/Winged helix DNA-binding domain"/>
    <property type="match status" value="1"/>
</dbReference>
<dbReference type="CDD" id="cd00383">
    <property type="entry name" value="trans_reg_C"/>
    <property type="match status" value="1"/>
</dbReference>
<name>A0A7W9HIL6_9PSEU</name>
<dbReference type="PANTHER" id="PTHR48111">
    <property type="entry name" value="REGULATOR OF RPOS"/>
    <property type="match status" value="1"/>
</dbReference>
<dbReference type="InterPro" id="IPR001867">
    <property type="entry name" value="OmpR/PhoB-type_DNA-bd"/>
</dbReference>
<dbReference type="InterPro" id="IPR036388">
    <property type="entry name" value="WH-like_DNA-bd_sf"/>
</dbReference>
<proteinExistence type="predicted"/>
<evidence type="ECO:0000259" key="8">
    <source>
        <dbReference type="PROSITE" id="PS50110"/>
    </source>
</evidence>
<evidence type="ECO:0000259" key="9">
    <source>
        <dbReference type="PROSITE" id="PS51755"/>
    </source>
</evidence>
<dbReference type="GO" id="GO:0000976">
    <property type="term" value="F:transcription cis-regulatory region binding"/>
    <property type="evidence" value="ECO:0007669"/>
    <property type="project" value="TreeGrafter"/>
</dbReference>
<keyword evidence="4 7" id="KW-0238">DNA-binding</keyword>
<dbReference type="AlphaFoldDB" id="A0A7W9HIL6"/>
<accession>A0A7W9HIL6</accession>
<organism evidence="10 11">
    <name type="scientific">Saccharothrix ecbatanensis</name>
    <dbReference type="NCBI Taxonomy" id="1105145"/>
    <lineage>
        <taxon>Bacteria</taxon>
        <taxon>Bacillati</taxon>
        <taxon>Actinomycetota</taxon>
        <taxon>Actinomycetes</taxon>
        <taxon>Pseudonocardiales</taxon>
        <taxon>Pseudonocardiaceae</taxon>
        <taxon>Saccharothrix</taxon>
    </lineage>
</organism>
<evidence type="ECO:0000256" key="4">
    <source>
        <dbReference type="ARBA" id="ARBA00023125"/>
    </source>
</evidence>
<evidence type="ECO:0000256" key="6">
    <source>
        <dbReference type="PROSITE-ProRule" id="PRU00169"/>
    </source>
</evidence>
<dbReference type="InterPro" id="IPR001789">
    <property type="entry name" value="Sig_transdc_resp-reg_receiver"/>
</dbReference>
<dbReference type="SMART" id="SM00448">
    <property type="entry name" value="REC"/>
    <property type="match status" value="1"/>
</dbReference>
<dbReference type="InterPro" id="IPR039420">
    <property type="entry name" value="WalR-like"/>
</dbReference>
<dbReference type="PROSITE" id="PS50110">
    <property type="entry name" value="RESPONSE_REGULATORY"/>
    <property type="match status" value="1"/>
</dbReference>
<feature type="DNA-binding region" description="OmpR/PhoB-type" evidence="7">
    <location>
        <begin position="139"/>
        <end position="238"/>
    </location>
</feature>
<dbReference type="Pfam" id="PF00072">
    <property type="entry name" value="Response_reg"/>
    <property type="match status" value="1"/>
</dbReference>
<evidence type="ECO:0000256" key="5">
    <source>
        <dbReference type="ARBA" id="ARBA00023163"/>
    </source>
</evidence>
<dbReference type="SMART" id="SM00862">
    <property type="entry name" value="Trans_reg_C"/>
    <property type="match status" value="1"/>
</dbReference>
<dbReference type="GO" id="GO:0032993">
    <property type="term" value="C:protein-DNA complex"/>
    <property type="evidence" value="ECO:0007669"/>
    <property type="project" value="TreeGrafter"/>
</dbReference>
<dbReference type="PANTHER" id="PTHR48111:SF4">
    <property type="entry name" value="DNA-BINDING DUAL TRANSCRIPTIONAL REGULATOR OMPR"/>
    <property type="match status" value="1"/>
</dbReference>
<dbReference type="SUPFAM" id="SSF52172">
    <property type="entry name" value="CheY-like"/>
    <property type="match status" value="1"/>
</dbReference>